<dbReference type="EMBL" id="LR796399">
    <property type="protein sequence ID" value="CAB4142119.1"/>
    <property type="molecule type" value="Genomic_DNA"/>
</dbReference>
<evidence type="ECO:0000313" key="1">
    <source>
        <dbReference type="EMBL" id="CAB4142119.1"/>
    </source>
</evidence>
<gene>
    <name evidence="1" type="ORF">UFOVP425_52</name>
</gene>
<protein>
    <submittedName>
        <fullName evidence="1">Uncharacterized protein</fullName>
    </submittedName>
</protein>
<organism evidence="1">
    <name type="scientific">uncultured Caudovirales phage</name>
    <dbReference type="NCBI Taxonomy" id="2100421"/>
    <lineage>
        <taxon>Viruses</taxon>
        <taxon>Duplodnaviria</taxon>
        <taxon>Heunggongvirae</taxon>
        <taxon>Uroviricota</taxon>
        <taxon>Caudoviricetes</taxon>
        <taxon>Peduoviridae</taxon>
        <taxon>Maltschvirus</taxon>
        <taxon>Maltschvirus maltsch</taxon>
    </lineage>
</organism>
<proteinExistence type="predicted"/>
<name>A0A6J5MEF4_9CAUD</name>
<reference evidence="1" key="1">
    <citation type="submission" date="2020-04" db="EMBL/GenBank/DDBJ databases">
        <authorList>
            <person name="Chiriac C."/>
            <person name="Salcher M."/>
            <person name="Ghai R."/>
            <person name="Kavagutti S V."/>
        </authorList>
    </citation>
    <scope>NUCLEOTIDE SEQUENCE</scope>
</reference>
<sequence length="76" mass="8503">MAKKKKDIDINIDTKNVDIKIKRKNGKFEASVDTPIIDVEITKDEENGLDVDVKADENAPKLIGQLIARIIKKSRG</sequence>
<accession>A0A6J5MEF4</accession>